<proteinExistence type="predicted"/>
<dbReference type="Proteomes" id="UP000050562">
    <property type="component" value="Unassembled WGS sequence"/>
</dbReference>
<evidence type="ECO:0000256" key="1">
    <source>
        <dbReference type="SAM" id="MobiDB-lite"/>
    </source>
</evidence>
<gene>
    <name evidence="3" type="ORF">ALO52_03151</name>
</gene>
<protein>
    <recommendedName>
        <fullName evidence="5">Secreted protein</fullName>
    </recommendedName>
</protein>
<name>A0A0N8SKE8_9PSED</name>
<reference evidence="3 4" key="1">
    <citation type="submission" date="2015-09" db="EMBL/GenBank/DDBJ databases">
        <title>Genome announcement of multiple Pseudomonas syringae strains.</title>
        <authorList>
            <person name="Thakur S."/>
            <person name="Wang P.W."/>
            <person name="Gong Y."/>
            <person name="Weir B.S."/>
            <person name="Guttman D.S."/>
        </authorList>
    </citation>
    <scope>NUCLEOTIDE SEQUENCE [LARGE SCALE GENOMIC DNA]</scope>
    <source>
        <strain evidence="3 4">ICMP3956</strain>
    </source>
</reference>
<comment type="caution">
    <text evidence="3">The sequence shown here is derived from an EMBL/GenBank/DDBJ whole genome shotgun (WGS) entry which is preliminary data.</text>
</comment>
<evidence type="ECO:0000313" key="4">
    <source>
        <dbReference type="Proteomes" id="UP000050562"/>
    </source>
</evidence>
<dbReference type="EMBL" id="LJRC01000176">
    <property type="protein sequence ID" value="KPY34992.1"/>
    <property type="molecule type" value="Genomic_DNA"/>
</dbReference>
<evidence type="ECO:0008006" key="5">
    <source>
        <dbReference type="Google" id="ProtNLM"/>
    </source>
</evidence>
<feature type="region of interest" description="Disordered" evidence="1">
    <location>
        <begin position="49"/>
        <end position="87"/>
    </location>
</feature>
<organism evidence="3 4">
    <name type="scientific">Pseudomonas syringae pv. primulae</name>
    <dbReference type="NCBI Taxonomy" id="251707"/>
    <lineage>
        <taxon>Bacteria</taxon>
        <taxon>Pseudomonadati</taxon>
        <taxon>Pseudomonadota</taxon>
        <taxon>Gammaproteobacteria</taxon>
        <taxon>Pseudomonadales</taxon>
        <taxon>Pseudomonadaceae</taxon>
        <taxon>Pseudomonas</taxon>
    </lineage>
</organism>
<evidence type="ECO:0000313" key="3">
    <source>
        <dbReference type="EMBL" id="KPY34992.1"/>
    </source>
</evidence>
<dbReference type="AlphaFoldDB" id="A0A0N8SKE8"/>
<feature type="chain" id="PRO_5006031596" description="Secreted protein" evidence="2">
    <location>
        <begin position="27"/>
        <end position="87"/>
    </location>
</feature>
<accession>A0A0N8SKE8</accession>
<sequence>MPLMTRSMLPVFGAVLLCAQSLSAFAADSTSTATKETSDAQVRVQVEAKRDRISGADKVTTPAQKGASTLLDEPVDTNDTPPLEHSR</sequence>
<feature type="signal peptide" evidence="2">
    <location>
        <begin position="1"/>
        <end position="26"/>
    </location>
</feature>
<dbReference type="PATRIC" id="fig|251707.3.peg.4152"/>
<keyword evidence="2" id="KW-0732">Signal</keyword>
<evidence type="ECO:0000256" key="2">
    <source>
        <dbReference type="SAM" id="SignalP"/>
    </source>
</evidence>